<dbReference type="PROSITE" id="PS50102">
    <property type="entry name" value="RRM"/>
    <property type="match status" value="2"/>
</dbReference>
<evidence type="ECO:0000313" key="4">
    <source>
        <dbReference type="Proteomes" id="UP000250235"/>
    </source>
</evidence>
<dbReference type="Proteomes" id="UP000250235">
    <property type="component" value="Unassembled WGS sequence"/>
</dbReference>
<keyword evidence="1" id="KW-0694">RNA-binding</keyword>
<evidence type="ECO:0000259" key="2">
    <source>
        <dbReference type="PROSITE" id="PS50102"/>
    </source>
</evidence>
<dbReference type="AlphaFoldDB" id="A0A2Z7BFR8"/>
<accession>A0A2Z7BFR8</accession>
<dbReference type="Gene3D" id="3.30.70.330">
    <property type="match status" value="2"/>
</dbReference>
<name>A0A2Z7BFR8_9LAMI</name>
<dbReference type="PANTHER" id="PTHR48035">
    <property type="entry name" value="HETEROGENEOUS NUCLEAR RIBONUCLEOPROTEIN 1"/>
    <property type="match status" value="1"/>
</dbReference>
<feature type="domain" description="RRM" evidence="2">
    <location>
        <begin position="18"/>
        <end position="106"/>
    </location>
</feature>
<dbReference type="InterPro" id="IPR035979">
    <property type="entry name" value="RBD_domain_sf"/>
</dbReference>
<evidence type="ECO:0000313" key="3">
    <source>
        <dbReference type="EMBL" id="KZV32965.1"/>
    </source>
</evidence>
<keyword evidence="3" id="KW-0687">Ribonucleoprotein</keyword>
<dbReference type="GO" id="GO:0003723">
    <property type="term" value="F:RNA binding"/>
    <property type="evidence" value="ECO:0007669"/>
    <property type="project" value="UniProtKB-UniRule"/>
</dbReference>
<protein>
    <submittedName>
        <fullName evidence="3">Heterogeneous nuclear ribonucleoprotein 1-like</fullName>
    </submittedName>
</protein>
<gene>
    <name evidence="3" type="ORF">F511_01476</name>
</gene>
<dbReference type="EMBL" id="KV006337">
    <property type="protein sequence ID" value="KZV32965.1"/>
    <property type="molecule type" value="Genomic_DNA"/>
</dbReference>
<dbReference type="InterPro" id="IPR053260">
    <property type="entry name" value="hnRNP"/>
</dbReference>
<dbReference type="Pfam" id="PF00076">
    <property type="entry name" value="RRM_1"/>
    <property type="match status" value="1"/>
</dbReference>
<feature type="domain" description="RRM" evidence="2">
    <location>
        <begin position="122"/>
        <end position="195"/>
    </location>
</feature>
<evidence type="ECO:0000256" key="1">
    <source>
        <dbReference type="PROSITE-ProRule" id="PRU00176"/>
    </source>
</evidence>
<dbReference type="InterPro" id="IPR012677">
    <property type="entry name" value="Nucleotide-bd_a/b_plait_sf"/>
</dbReference>
<dbReference type="PANTHER" id="PTHR48035:SF2">
    <property type="entry name" value="RNA-BINDING REGION RNP-1 DOMAIN-CONTAINING PROTEIN"/>
    <property type="match status" value="1"/>
</dbReference>
<organism evidence="3 4">
    <name type="scientific">Dorcoceras hygrometricum</name>
    <dbReference type="NCBI Taxonomy" id="472368"/>
    <lineage>
        <taxon>Eukaryota</taxon>
        <taxon>Viridiplantae</taxon>
        <taxon>Streptophyta</taxon>
        <taxon>Embryophyta</taxon>
        <taxon>Tracheophyta</taxon>
        <taxon>Spermatophyta</taxon>
        <taxon>Magnoliopsida</taxon>
        <taxon>eudicotyledons</taxon>
        <taxon>Gunneridae</taxon>
        <taxon>Pentapetalae</taxon>
        <taxon>asterids</taxon>
        <taxon>lamiids</taxon>
        <taxon>Lamiales</taxon>
        <taxon>Gesneriaceae</taxon>
        <taxon>Didymocarpoideae</taxon>
        <taxon>Trichosporeae</taxon>
        <taxon>Loxocarpinae</taxon>
        <taxon>Dorcoceras</taxon>
    </lineage>
</organism>
<sequence>MHASKQMAADEESAFESMKILIRDLAPNTTQDDLTEYFTKFGDVKEAIIPHNSVTGSPHSFGFVVLRNPLRIPFLLQISHCIRRRCVEVSRALKGEDLQTLESQRLTSTVDSVQRPENFDQRRIFVQGSPRRGITNDEFLKFFQGFGSVMDSYFWDDIGFGHITFMIKRDADRVLYRHSYVLDDGSRVKVNRLQRIPRDHINRVGRAISIQQDAACVDHVNGTQDMLPQAATSDGNSRNMQIILPTATSATDHVDGVKDIQPEAAASVSGTTSLQIVPAAATSGIDDVDAVKDNMQPQTAGQPRAAESISNTRDLQIVAAAASSYPRNTQTIPPASNFVPRNRQISPSAASFYRRNIQIIPAAAVSDPRNTQRILQPTAANFDPRHMLITPEAASSLTGYPWNNSVHNHEWRNHPSAARIYIPGSGNFPPSDQSIWHYYPDEMNYMVHGAVELHSPGPRPTFYQTYNGTCTHTNADDFPHVYFPRNDAHYGNFPTAPTDMSTVQYFYHYDDINNGYYMQ</sequence>
<keyword evidence="4" id="KW-1185">Reference proteome</keyword>
<proteinExistence type="predicted"/>
<dbReference type="InterPro" id="IPR000504">
    <property type="entry name" value="RRM_dom"/>
</dbReference>
<reference evidence="3 4" key="1">
    <citation type="journal article" date="2015" name="Proc. Natl. Acad. Sci. U.S.A.">
        <title>The resurrection genome of Boea hygrometrica: A blueprint for survival of dehydration.</title>
        <authorList>
            <person name="Xiao L."/>
            <person name="Yang G."/>
            <person name="Zhang L."/>
            <person name="Yang X."/>
            <person name="Zhao S."/>
            <person name="Ji Z."/>
            <person name="Zhou Q."/>
            <person name="Hu M."/>
            <person name="Wang Y."/>
            <person name="Chen M."/>
            <person name="Xu Y."/>
            <person name="Jin H."/>
            <person name="Xiao X."/>
            <person name="Hu G."/>
            <person name="Bao F."/>
            <person name="Hu Y."/>
            <person name="Wan P."/>
            <person name="Li L."/>
            <person name="Deng X."/>
            <person name="Kuang T."/>
            <person name="Xiang C."/>
            <person name="Zhu J.K."/>
            <person name="Oliver M.J."/>
            <person name="He Y."/>
        </authorList>
    </citation>
    <scope>NUCLEOTIDE SEQUENCE [LARGE SCALE GENOMIC DNA]</scope>
    <source>
        <strain evidence="4">cv. XS01</strain>
    </source>
</reference>
<dbReference type="SUPFAM" id="SSF54928">
    <property type="entry name" value="RNA-binding domain, RBD"/>
    <property type="match status" value="2"/>
</dbReference>
<dbReference type="SMART" id="SM00360">
    <property type="entry name" value="RRM"/>
    <property type="match status" value="2"/>
</dbReference>
<dbReference type="GO" id="GO:1990904">
    <property type="term" value="C:ribonucleoprotein complex"/>
    <property type="evidence" value="ECO:0007669"/>
    <property type="project" value="UniProtKB-KW"/>
</dbReference>